<dbReference type="CDD" id="cd00093">
    <property type="entry name" value="HTH_XRE"/>
    <property type="match status" value="1"/>
</dbReference>
<dbReference type="AlphaFoldDB" id="A0AAW6BM23"/>
<keyword evidence="1" id="KW-0805">Transcription regulation</keyword>
<dbReference type="PANTHER" id="PTHR36511:SF3">
    <property type="entry name" value="ANTITOXIN HIGA-2"/>
    <property type="match status" value="1"/>
</dbReference>
<dbReference type="RefSeq" id="WP_113042687.1">
    <property type="nucleotide sequence ID" value="NZ_CAWQKC010000146.1"/>
</dbReference>
<dbReference type="InterPro" id="IPR052359">
    <property type="entry name" value="HTH-type_reg/antitoxin"/>
</dbReference>
<evidence type="ECO:0000313" key="5">
    <source>
        <dbReference type="EMBL" id="MDB6373690.1"/>
    </source>
</evidence>
<accession>A0AAW6BM23</accession>
<evidence type="ECO:0000256" key="1">
    <source>
        <dbReference type="ARBA" id="ARBA00023015"/>
    </source>
</evidence>
<sequence length="98" mass="11053">MKNELFADLLASAEEMVKIEKGELTPKPEHVHTFAEIDVKAIREATGLKQQEFAIAVGVSYDLVKSWESKRRYPTGAARKLLILLQVNPFIINQIKST</sequence>
<dbReference type="EMBL" id="JAQMFO010000028">
    <property type="protein sequence ID" value="MDB6373690.1"/>
    <property type="molecule type" value="Genomic_DNA"/>
</dbReference>
<evidence type="ECO:0000259" key="4">
    <source>
        <dbReference type="PROSITE" id="PS50943"/>
    </source>
</evidence>
<dbReference type="Gene3D" id="1.10.260.40">
    <property type="entry name" value="lambda repressor-like DNA-binding domains"/>
    <property type="match status" value="1"/>
</dbReference>
<evidence type="ECO:0000256" key="2">
    <source>
        <dbReference type="ARBA" id="ARBA00023125"/>
    </source>
</evidence>
<name>A0AAW6BM23_9GAMM</name>
<evidence type="ECO:0000256" key="3">
    <source>
        <dbReference type="ARBA" id="ARBA00023163"/>
    </source>
</evidence>
<organism evidence="5 6">
    <name type="scientific">Photorhabdus bodei</name>
    <dbReference type="NCBI Taxonomy" id="2029681"/>
    <lineage>
        <taxon>Bacteria</taxon>
        <taxon>Pseudomonadati</taxon>
        <taxon>Pseudomonadota</taxon>
        <taxon>Gammaproteobacteria</taxon>
        <taxon>Enterobacterales</taxon>
        <taxon>Morganellaceae</taxon>
        <taxon>Photorhabdus</taxon>
    </lineage>
</organism>
<dbReference type="SUPFAM" id="SSF47413">
    <property type="entry name" value="lambda repressor-like DNA-binding domains"/>
    <property type="match status" value="1"/>
</dbReference>
<evidence type="ECO:0000313" key="6">
    <source>
        <dbReference type="Proteomes" id="UP001212996"/>
    </source>
</evidence>
<dbReference type="InterPro" id="IPR001387">
    <property type="entry name" value="Cro/C1-type_HTH"/>
</dbReference>
<feature type="domain" description="HTH cro/C1-type" evidence="4">
    <location>
        <begin position="39"/>
        <end position="92"/>
    </location>
</feature>
<keyword evidence="2" id="KW-0238">DNA-binding</keyword>
<proteinExistence type="predicted"/>
<dbReference type="InterPro" id="IPR010982">
    <property type="entry name" value="Lambda_DNA-bd_dom_sf"/>
</dbReference>
<keyword evidence="3" id="KW-0804">Transcription</keyword>
<dbReference type="PANTHER" id="PTHR36511">
    <property type="entry name" value="MERR FAMILY BACTERIAL REGULATORY PROTEIN"/>
    <property type="match status" value="1"/>
</dbReference>
<dbReference type="InterPro" id="IPR047761">
    <property type="entry name" value="NadS-like"/>
</dbReference>
<dbReference type="Proteomes" id="UP001212996">
    <property type="component" value="Unassembled WGS sequence"/>
</dbReference>
<gene>
    <name evidence="5" type="primary">nadS</name>
    <name evidence="5" type="ORF">PH362_17585</name>
</gene>
<dbReference type="PROSITE" id="PS50943">
    <property type="entry name" value="HTH_CROC1"/>
    <property type="match status" value="1"/>
</dbReference>
<dbReference type="NCBIfam" id="NF041265">
    <property type="entry name" value="NadS"/>
    <property type="match status" value="1"/>
</dbReference>
<protein>
    <submittedName>
        <fullName evidence="5">NadS family protein</fullName>
    </submittedName>
</protein>
<comment type="caution">
    <text evidence="5">The sequence shown here is derived from an EMBL/GenBank/DDBJ whole genome shotgun (WGS) entry which is preliminary data.</text>
</comment>
<dbReference type="GO" id="GO:0003677">
    <property type="term" value="F:DNA binding"/>
    <property type="evidence" value="ECO:0007669"/>
    <property type="project" value="UniProtKB-KW"/>
</dbReference>
<reference evidence="5" key="1">
    <citation type="submission" date="2023-01" db="EMBL/GenBank/DDBJ databases">
        <title>Genome sequencing of Photorhabdus bodei 09-20.</title>
        <authorList>
            <person name="Kalindamar S."/>
            <person name="Kumru S."/>
        </authorList>
    </citation>
    <scope>NUCLEOTIDE SEQUENCE</scope>
    <source>
        <strain evidence="5">09-20</strain>
    </source>
</reference>
<dbReference type="SMART" id="SM00530">
    <property type="entry name" value="HTH_XRE"/>
    <property type="match status" value="1"/>
</dbReference>